<dbReference type="GO" id="GO:0000271">
    <property type="term" value="P:polysaccharide biosynthetic process"/>
    <property type="evidence" value="ECO:0007669"/>
    <property type="project" value="InterPro"/>
</dbReference>
<reference evidence="1 2" key="1">
    <citation type="submission" date="2018-06" db="EMBL/GenBank/DDBJ databases">
        <authorList>
            <consortium name="Pathogen Informatics"/>
            <person name="Doyle S."/>
        </authorList>
    </citation>
    <scope>NUCLEOTIDE SEQUENCE [LARGE SCALE GENOMIC DNA]</scope>
    <source>
        <strain evidence="1 2">NCTC9045</strain>
    </source>
</reference>
<proteinExistence type="predicted"/>
<organism evidence="1 2">
    <name type="scientific">Escherichia coli</name>
    <dbReference type="NCBI Taxonomy" id="562"/>
    <lineage>
        <taxon>Bacteria</taxon>
        <taxon>Pseudomonadati</taxon>
        <taxon>Pseudomonadota</taxon>
        <taxon>Gammaproteobacteria</taxon>
        <taxon>Enterobacterales</taxon>
        <taxon>Enterobacteriaceae</taxon>
        <taxon>Escherichia</taxon>
    </lineage>
</organism>
<sequence>MQGNALTVLLSGKKYLLLQGPMGPFFNDVAEWLESLGRNAVNVVFNGGDRFYCRHRQYLAYYQTPKEFPGWLRDLHRQYDFDTILCFGDCRPLHKEAKRWAKSKGIRFLAFEEGYLRPQFITVEEGGVNAYSSLPARSGFLS</sequence>
<dbReference type="Pfam" id="PF05159">
    <property type="entry name" value="Capsule_synth"/>
    <property type="match status" value="1"/>
</dbReference>
<protein>
    <submittedName>
        <fullName evidence="1">KpsS protein</fullName>
    </submittedName>
</protein>
<name>A0A376WUE3_ECOLX</name>
<dbReference type="GO" id="GO:0015774">
    <property type="term" value="P:polysaccharide transport"/>
    <property type="evidence" value="ECO:0007669"/>
    <property type="project" value="InterPro"/>
</dbReference>
<evidence type="ECO:0000313" key="2">
    <source>
        <dbReference type="Proteomes" id="UP000254503"/>
    </source>
</evidence>
<dbReference type="Proteomes" id="UP000254503">
    <property type="component" value="Unassembled WGS sequence"/>
</dbReference>
<evidence type="ECO:0000313" key="1">
    <source>
        <dbReference type="EMBL" id="STJ53163.1"/>
    </source>
</evidence>
<dbReference type="AlphaFoldDB" id="A0A376WUE3"/>
<gene>
    <name evidence="1" type="ORF">NCTC9045_00989</name>
</gene>
<accession>A0A376WUE3</accession>
<dbReference type="EMBL" id="UGDD01000002">
    <property type="protein sequence ID" value="STJ53163.1"/>
    <property type="molecule type" value="Genomic_DNA"/>
</dbReference>
<dbReference type="InterPro" id="IPR007833">
    <property type="entry name" value="Capsule_polysaccharide_synth"/>
</dbReference>